<proteinExistence type="predicted"/>
<name>A0A183ASP2_9TREM</name>
<evidence type="ECO:0000313" key="3">
    <source>
        <dbReference type="WBParaSite" id="ECPE_0001000901-mRNA-1"/>
    </source>
</evidence>
<accession>A0A183ASP2</accession>
<keyword evidence="2" id="KW-1185">Reference proteome</keyword>
<dbReference type="WBParaSite" id="ECPE_0001000901-mRNA-1">
    <property type="protein sequence ID" value="ECPE_0001000901-mRNA-1"/>
    <property type="gene ID" value="ECPE_0001000901"/>
</dbReference>
<sequence length="168" mass="19203">MESCSLENLNIHTSARKVEDYLERFEIWCSTRKGFDGERKTAHFLTVIGKDAYSLLKNLAFPDSPISLSYESLKTLLLEHLQPVNFKAAERAKFNLLTSGGSQPVRDFILQLQTQASRCNFGDQLQTQLRDRIIVGINYPELQQKLLLMHDYTCVCAHVYAFLCGEPQ</sequence>
<dbReference type="AlphaFoldDB" id="A0A183ASP2"/>
<dbReference type="EMBL" id="UZAN01048269">
    <property type="protein sequence ID" value="VDP86286.1"/>
    <property type="molecule type" value="Genomic_DNA"/>
</dbReference>
<dbReference type="PANTHER" id="PTHR33198">
    <property type="entry name" value="ANK_REP_REGION DOMAIN-CONTAINING PROTEIN-RELATED"/>
    <property type="match status" value="1"/>
</dbReference>
<dbReference type="OrthoDB" id="10064127at2759"/>
<organism evidence="3">
    <name type="scientific">Echinostoma caproni</name>
    <dbReference type="NCBI Taxonomy" id="27848"/>
    <lineage>
        <taxon>Eukaryota</taxon>
        <taxon>Metazoa</taxon>
        <taxon>Spiralia</taxon>
        <taxon>Lophotrochozoa</taxon>
        <taxon>Platyhelminthes</taxon>
        <taxon>Trematoda</taxon>
        <taxon>Digenea</taxon>
        <taxon>Plagiorchiida</taxon>
        <taxon>Echinostomata</taxon>
        <taxon>Echinostomatoidea</taxon>
        <taxon>Echinostomatidae</taxon>
        <taxon>Echinostoma</taxon>
    </lineage>
</organism>
<gene>
    <name evidence="1" type="ORF">ECPE_LOCUS9977</name>
</gene>
<reference evidence="1 2" key="2">
    <citation type="submission" date="2018-11" db="EMBL/GenBank/DDBJ databases">
        <authorList>
            <consortium name="Pathogen Informatics"/>
        </authorList>
    </citation>
    <scope>NUCLEOTIDE SEQUENCE [LARGE SCALE GENOMIC DNA]</scope>
    <source>
        <strain evidence="1 2">Egypt</strain>
    </source>
</reference>
<evidence type="ECO:0000313" key="2">
    <source>
        <dbReference type="Proteomes" id="UP000272942"/>
    </source>
</evidence>
<evidence type="ECO:0000313" key="1">
    <source>
        <dbReference type="EMBL" id="VDP86286.1"/>
    </source>
</evidence>
<reference evidence="3" key="1">
    <citation type="submission" date="2016-06" db="UniProtKB">
        <authorList>
            <consortium name="WormBaseParasite"/>
        </authorList>
    </citation>
    <scope>IDENTIFICATION</scope>
</reference>
<protein>
    <submittedName>
        <fullName evidence="3">Retrotrans_gag domain-containing protein</fullName>
    </submittedName>
</protein>
<dbReference type="PANTHER" id="PTHR33198:SF19">
    <property type="entry name" value="CCHC-TYPE DOMAIN-CONTAINING PROTEIN"/>
    <property type="match status" value="1"/>
</dbReference>
<dbReference type="Proteomes" id="UP000272942">
    <property type="component" value="Unassembled WGS sequence"/>
</dbReference>